<dbReference type="SUPFAM" id="SSF51621">
    <property type="entry name" value="Phosphoenolpyruvate/pyruvate domain"/>
    <property type="match status" value="1"/>
</dbReference>
<accession>H5WYY9</accession>
<dbReference type="HOGENOM" id="CLU_027389_2_3_11"/>
<dbReference type="GO" id="GO:0003824">
    <property type="term" value="F:catalytic activity"/>
    <property type="evidence" value="ECO:0007669"/>
    <property type="project" value="InterPro"/>
</dbReference>
<dbReference type="EMBL" id="CM001439">
    <property type="protein sequence ID" value="EHR52923.1"/>
    <property type="molecule type" value="Genomic_DNA"/>
</dbReference>
<evidence type="ECO:0000313" key="1">
    <source>
        <dbReference type="EMBL" id="EHR52923.1"/>
    </source>
</evidence>
<dbReference type="InterPro" id="IPR039556">
    <property type="entry name" value="ICL/PEPM"/>
</dbReference>
<dbReference type="STRING" id="882083.SacmaDRAFT_4749"/>
<dbReference type="OrthoDB" id="9780430at2"/>
<dbReference type="InterPro" id="IPR015813">
    <property type="entry name" value="Pyrv/PenolPyrv_kinase-like_dom"/>
</dbReference>
<evidence type="ECO:0000313" key="2">
    <source>
        <dbReference type="Proteomes" id="UP000004926"/>
    </source>
</evidence>
<dbReference type="Pfam" id="PF13714">
    <property type="entry name" value="PEP_mutase"/>
    <property type="match status" value="1"/>
</dbReference>
<gene>
    <name evidence="1" type="ORF">SacmaDRAFT_4749</name>
</gene>
<proteinExistence type="predicted"/>
<protein>
    <submittedName>
        <fullName evidence="1">PEP phosphonomutase-like enzyme</fullName>
    </submittedName>
</protein>
<dbReference type="Proteomes" id="UP000004926">
    <property type="component" value="Chromosome"/>
</dbReference>
<name>H5WYY9_9PSEU</name>
<dbReference type="AlphaFoldDB" id="H5WYY9"/>
<keyword evidence="2" id="KW-1185">Reference proteome</keyword>
<dbReference type="RefSeq" id="WP_009156301.1">
    <property type="nucleotide sequence ID" value="NZ_CM001439.1"/>
</dbReference>
<dbReference type="InterPro" id="IPR040442">
    <property type="entry name" value="Pyrv_kinase-like_dom_sf"/>
</dbReference>
<dbReference type="Gene3D" id="3.20.20.60">
    <property type="entry name" value="Phosphoenolpyruvate-binding domains"/>
    <property type="match status" value="1"/>
</dbReference>
<reference evidence="1 2" key="1">
    <citation type="journal article" date="2012" name="Stand. Genomic Sci.">
        <title>Genome sequence of the ocean sediment bacterium Saccharomonospora marina type strain (XMU15(T)).</title>
        <authorList>
            <person name="Klenk H.P."/>
            <person name="Lu M."/>
            <person name="Lucas S."/>
            <person name="Lapidus A."/>
            <person name="Copeland A."/>
            <person name="Pitluck S."/>
            <person name="Goodwin L.A."/>
            <person name="Han C."/>
            <person name="Tapia R."/>
            <person name="Brambilla E.M."/>
            <person name="Potter G."/>
            <person name="Land M."/>
            <person name="Ivanova N."/>
            <person name="Rohde M."/>
            <person name="Goker M."/>
            <person name="Detter J.C."/>
            <person name="Li W.J."/>
            <person name="Kyrpides N.C."/>
            <person name="Woyke T."/>
        </authorList>
    </citation>
    <scope>NUCLEOTIDE SEQUENCE [LARGE SCALE GENOMIC DNA]</scope>
    <source>
        <strain evidence="1 2">XMU15</strain>
    </source>
</reference>
<dbReference type="PANTHER" id="PTHR42905:SF16">
    <property type="entry name" value="CARBOXYPHOSPHONOENOLPYRUVATE PHOSPHONOMUTASE-LIKE PROTEIN (AFU_ORTHOLOGUE AFUA_5G07230)"/>
    <property type="match status" value="1"/>
</dbReference>
<sequence>MSTRAFHDLHVAGHPLVLPNAWDYVSAALLVDAGFAAIGTTSLGVAAARGLPDGHGVSRRATVELAVLLASLPCLVTVDIEGGFSDDPGRVADVVEELAAAGVVGVNIEDGRAGGTLADPARQSGIIGAVKARVPDVFVNARVDNYWVGVDAEVGATMARVRRYVDAGADGVFVPGRLDAAEIEALVAATAAPLNVLYLPGGLDTGELAGLGVRRISTGSLLFRTAVAAAVRAATTVRDGGTPTGSAPGYADIQRLCDREVC</sequence>
<organism evidence="1 2">
    <name type="scientific">Saccharomonospora marina XMU15</name>
    <dbReference type="NCBI Taxonomy" id="882083"/>
    <lineage>
        <taxon>Bacteria</taxon>
        <taxon>Bacillati</taxon>
        <taxon>Actinomycetota</taxon>
        <taxon>Actinomycetes</taxon>
        <taxon>Pseudonocardiales</taxon>
        <taxon>Pseudonocardiaceae</taxon>
        <taxon>Saccharomonospora</taxon>
    </lineage>
</organism>
<dbReference type="eggNOG" id="COG2513">
    <property type="taxonomic scope" value="Bacteria"/>
</dbReference>
<dbReference type="PANTHER" id="PTHR42905">
    <property type="entry name" value="PHOSPHOENOLPYRUVATE CARBOXYLASE"/>
    <property type="match status" value="1"/>
</dbReference>
<dbReference type="CDD" id="cd00377">
    <property type="entry name" value="ICL_PEPM"/>
    <property type="match status" value="1"/>
</dbReference>